<dbReference type="Proteomes" id="UP000187455">
    <property type="component" value="Unassembled WGS sequence"/>
</dbReference>
<evidence type="ECO:0000313" key="2">
    <source>
        <dbReference type="EMBL" id="OLY79556.1"/>
    </source>
</evidence>
<protein>
    <submittedName>
        <fullName evidence="2">Uncharacterized protein</fullName>
    </submittedName>
</protein>
<proteinExistence type="predicted"/>
<comment type="caution">
    <text evidence="2">The sequence shown here is derived from an EMBL/GenBank/DDBJ whole genome shotgun (WGS) entry which is preliminary data.</text>
</comment>
<sequence length="114" mass="13173">MHRYNLITLRTKEFYKKSRQTTRTQRAGAQKTNKSKSDLAKGGAGLLFATKDKSRPLINEYKAFQTWMSGIMSGRYSNDKIFDMLVMNVHIPSAVIRRTKSKDEIFGFAQIENY</sequence>
<dbReference type="EMBL" id="LSSL01004305">
    <property type="protein sequence ID" value="OLY79556.1"/>
    <property type="molecule type" value="Genomic_DNA"/>
</dbReference>
<keyword evidence="3" id="KW-1185">Reference proteome</keyword>
<name>A0A1R0GRQ1_9FUNG</name>
<feature type="region of interest" description="Disordered" evidence="1">
    <location>
        <begin position="17"/>
        <end position="38"/>
    </location>
</feature>
<dbReference type="AlphaFoldDB" id="A0A1R0GRQ1"/>
<evidence type="ECO:0000313" key="3">
    <source>
        <dbReference type="Proteomes" id="UP000187455"/>
    </source>
</evidence>
<accession>A0A1R0GRQ1</accession>
<organism evidence="2 3">
    <name type="scientific">Smittium mucronatum</name>
    <dbReference type="NCBI Taxonomy" id="133383"/>
    <lineage>
        <taxon>Eukaryota</taxon>
        <taxon>Fungi</taxon>
        <taxon>Fungi incertae sedis</taxon>
        <taxon>Zoopagomycota</taxon>
        <taxon>Kickxellomycotina</taxon>
        <taxon>Harpellomycetes</taxon>
        <taxon>Harpellales</taxon>
        <taxon>Legeriomycetaceae</taxon>
        <taxon>Smittium</taxon>
    </lineage>
</organism>
<gene>
    <name evidence="2" type="ORF">AYI68_g6371</name>
</gene>
<feature type="compositionally biased region" description="Polar residues" evidence="1">
    <location>
        <begin position="21"/>
        <end position="32"/>
    </location>
</feature>
<evidence type="ECO:0000256" key="1">
    <source>
        <dbReference type="SAM" id="MobiDB-lite"/>
    </source>
</evidence>
<reference evidence="2 3" key="1">
    <citation type="journal article" date="2016" name="Mol. Biol. Evol.">
        <title>Genome-Wide Survey of Gut Fungi (Harpellales) Reveals the First Horizontally Transferred Ubiquitin Gene from a Mosquito Host.</title>
        <authorList>
            <person name="Wang Y."/>
            <person name="White M.M."/>
            <person name="Kvist S."/>
            <person name="Moncalvo J.M."/>
        </authorList>
    </citation>
    <scope>NUCLEOTIDE SEQUENCE [LARGE SCALE GENOMIC DNA]</scope>
    <source>
        <strain evidence="2 3">ALG-7-W6</strain>
    </source>
</reference>